<keyword evidence="2" id="KW-0255">Endonuclease</keyword>
<evidence type="ECO:0000313" key="3">
    <source>
        <dbReference type="Proteomes" id="UP001216899"/>
    </source>
</evidence>
<dbReference type="RefSeq" id="WP_273742940.1">
    <property type="nucleotide sequence ID" value="NZ_CP117466.1"/>
</dbReference>
<dbReference type="Pfam" id="PF13391">
    <property type="entry name" value="HNH_2"/>
    <property type="match status" value="1"/>
</dbReference>
<protein>
    <submittedName>
        <fullName evidence="2">HNH endonuclease</fullName>
    </submittedName>
</protein>
<feature type="domain" description="HNH nuclease" evidence="1">
    <location>
        <begin position="191"/>
        <end position="242"/>
    </location>
</feature>
<dbReference type="InterPro" id="IPR003615">
    <property type="entry name" value="HNH_nuc"/>
</dbReference>
<evidence type="ECO:0000313" key="2">
    <source>
        <dbReference type="EMBL" id="WDA11777.1"/>
    </source>
</evidence>
<dbReference type="EMBL" id="CP117466">
    <property type="protein sequence ID" value="WDA11777.1"/>
    <property type="molecule type" value="Genomic_DNA"/>
</dbReference>
<proteinExistence type="predicted"/>
<name>A0ABY7UPB4_9RHOB</name>
<keyword evidence="2" id="KW-0540">Nuclease</keyword>
<keyword evidence="2" id="KW-0378">Hydrolase</keyword>
<gene>
    <name evidence="2" type="ORF">PRL19_10765</name>
</gene>
<organism evidence="2 3">
    <name type="scientific">Paracoccus marcusii</name>
    <dbReference type="NCBI Taxonomy" id="59779"/>
    <lineage>
        <taxon>Bacteria</taxon>
        <taxon>Pseudomonadati</taxon>
        <taxon>Pseudomonadota</taxon>
        <taxon>Alphaproteobacteria</taxon>
        <taxon>Rhodobacterales</taxon>
        <taxon>Paracoccaceae</taxon>
        <taxon>Paracoccus</taxon>
    </lineage>
</organism>
<dbReference type="Proteomes" id="UP001216899">
    <property type="component" value="Chromosome"/>
</dbReference>
<accession>A0ABY7UPB4</accession>
<keyword evidence="3" id="KW-1185">Reference proteome</keyword>
<dbReference type="GO" id="GO:0004519">
    <property type="term" value="F:endonuclease activity"/>
    <property type="evidence" value="ECO:0007669"/>
    <property type="project" value="UniProtKB-KW"/>
</dbReference>
<sequence>MAAFAHIRKLSMLHDELTSEHLKAGFLFEGERVPLVNPQRGIFKPSRMRFLLSIRTVFPRSGARVWYDDQRQVHQQIFTGQEAVDYAFMGDDPDAADNRWLREAWENQIPVIYFLGIAPGRYQAILPTFIGDWDATALKAKVVFSAAPASEVNAPPPSDDAERRYGLRQVKQRLHQAQFRAAVIAAYDGRCALSRLPEARLLDAAHIVADADERLGQPVVPNGLPLSKIHHAAFDAHLIGIDPDYRLHVSGQLMSQNDGPVLEALKALNGQVLHLPRRDRDQPDRDRLAQRFEIYRSVA</sequence>
<reference evidence="2 3" key="1">
    <citation type="submission" date="2023-02" db="EMBL/GenBank/DDBJ databases">
        <title>Whole genome sequenc of Paracoccus marcusii MBLB0836.</title>
        <authorList>
            <person name="Seo M.-J."/>
            <person name="Cho E.-S."/>
            <person name="Hwang C.Y."/>
        </authorList>
    </citation>
    <scope>NUCLEOTIDE SEQUENCE [LARGE SCALE GENOMIC DNA]</scope>
    <source>
        <strain evidence="2 3">MBLB0836</strain>
    </source>
</reference>
<evidence type="ECO:0000259" key="1">
    <source>
        <dbReference type="Pfam" id="PF13391"/>
    </source>
</evidence>